<dbReference type="PANTHER" id="PTHR32439:SF9">
    <property type="entry name" value="BLR3264 PROTEIN"/>
    <property type="match status" value="1"/>
</dbReference>
<evidence type="ECO:0000313" key="8">
    <source>
        <dbReference type="EMBL" id="GAA5173554.1"/>
    </source>
</evidence>
<dbReference type="InterPro" id="IPR005117">
    <property type="entry name" value="NiRdtase/SiRdtase_haem-b_fer"/>
</dbReference>
<dbReference type="NCBIfam" id="TIGR02435">
    <property type="entry name" value="CobG"/>
    <property type="match status" value="1"/>
</dbReference>
<dbReference type="Gene3D" id="3.90.480.20">
    <property type="match status" value="1"/>
</dbReference>
<feature type="domain" description="Nitrite/Sulfite reductase ferredoxin-like" evidence="7">
    <location>
        <begin position="257"/>
        <end position="317"/>
    </location>
</feature>
<evidence type="ECO:0000256" key="4">
    <source>
        <dbReference type="ARBA" id="ARBA00023002"/>
    </source>
</evidence>
<proteinExistence type="predicted"/>
<name>A0ABP9RA75_9PSEU</name>
<evidence type="ECO:0000256" key="1">
    <source>
        <dbReference type="ARBA" id="ARBA00022485"/>
    </source>
</evidence>
<dbReference type="Proteomes" id="UP001428817">
    <property type="component" value="Unassembled WGS sequence"/>
</dbReference>
<feature type="domain" description="Nitrite/Sulfite reductase ferredoxin-like" evidence="7">
    <location>
        <begin position="29"/>
        <end position="91"/>
    </location>
</feature>
<accession>A0ABP9RA75</accession>
<evidence type="ECO:0000256" key="2">
    <source>
        <dbReference type="ARBA" id="ARBA00022617"/>
    </source>
</evidence>
<dbReference type="PANTHER" id="PTHR32439">
    <property type="entry name" value="FERREDOXIN--NITRITE REDUCTASE, CHLOROPLASTIC"/>
    <property type="match status" value="1"/>
</dbReference>
<keyword evidence="9" id="KW-1185">Reference proteome</keyword>
<dbReference type="InterPro" id="IPR045854">
    <property type="entry name" value="NO2/SO3_Rdtase_4Fe4S_sf"/>
</dbReference>
<sequence>MDRVVLSLANPPSVHAGSDRCPGVIAVHRAEDGGLARIRVPGGTLPSAALLAIAGWARELGNGRLELTGRANLQLRGLAPGAELVLTERLREHGLLPSTAHDRARNVLASPLSGRDGLGALDVRPLVAELDRRLCASPELADLPGRFLFAFDDGRGDVAGQRADVAVLALPDQRVALLLAGQDTRLRLPVADAVTGVLVAASAFLRRRPDVGVWRVAELPGGPSPLVDDVRAELGGIIGVEVSVPERDPIGPVGRIEQSDGRVALAASVPLGELTPARCQVLATVAAREVVLTPWRGVVLPDLEPPALAAAKRRLTAAGLVLDGCSPAVGVSACTGRPGCAKALADVRADASVAAGRAAGTATGALDMPALPVHWSGCERRCGRPIGDVVDVVAEGDGYRVERAGRLVYAGSDLNAVRSAAASARTER</sequence>
<evidence type="ECO:0000256" key="3">
    <source>
        <dbReference type="ARBA" id="ARBA00022723"/>
    </source>
</evidence>
<dbReference type="SUPFAM" id="SSF55124">
    <property type="entry name" value="Nitrite/Sulfite reductase N-terminal domain-like"/>
    <property type="match status" value="2"/>
</dbReference>
<protein>
    <submittedName>
        <fullName evidence="8">Precorrin-3B synthase</fullName>
    </submittedName>
</protein>
<dbReference type="Gene3D" id="3.30.413.10">
    <property type="entry name" value="Sulfite Reductase Hemoprotein, domain 1"/>
    <property type="match status" value="1"/>
</dbReference>
<dbReference type="InterPro" id="IPR012798">
    <property type="entry name" value="Cbl_synth_CobG-like"/>
</dbReference>
<reference evidence="9" key="1">
    <citation type="journal article" date="2019" name="Int. J. Syst. Evol. Microbiol.">
        <title>The Global Catalogue of Microorganisms (GCM) 10K type strain sequencing project: providing services to taxonomists for standard genome sequencing and annotation.</title>
        <authorList>
            <consortium name="The Broad Institute Genomics Platform"/>
            <consortium name="The Broad Institute Genome Sequencing Center for Infectious Disease"/>
            <person name="Wu L."/>
            <person name="Ma J."/>
        </authorList>
    </citation>
    <scope>NUCLEOTIDE SEQUENCE [LARGE SCALE GENOMIC DNA]</scope>
    <source>
        <strain evidence="9">JCM 18303</strain>
    </source>
</reference>
<keyword evidence="2" id="KW-0349">Heme</keyword>
<gene>
    <name evidence="8" type="primary">cobG</name>
    <name evidence="8" type="ORF">GCM10023321_75420</name>
</gene>
<dbReference type="InterPro" id="IPR051329">
    <property type="entry name" value="NIR_SIR_4Fe-4S"/>
</dbReference>
<dbReference type="Pfam" id="PF03460">
    <property type="entry name" value="NIR_SIR_ferr"/>
    <property type="match status" value="2"/>
</dbReference>
<dbReference type="Gene3D" id="3.90.480.10">
    <property type="entry name" value="Sulfite Reductase Hemoprotein,Domain 2"/>
    <property type="match status" value="1"/>
</dbReference>
<dbReference type="EMBL" id="BAABJP010000056">
    <property type="protein sequence ID" value="GAA5173554.1"/>
    <property type="molecule type" value="Genomic_DNA"/>
</dbReference>
<keyword evidence="4" id="KW-0560">Oxidoreductase</keyword>
<evidence type="ECO:0000313" key="9">
    <source>
        <dbReference type="Proteomes" id="UP001428817"/>
    </source>
</evidence>
<evidence type="ECO:0000256" key="5">
    <source>
        <dbReference type="ARBA" id="ARBA00023004"/>
    </source>
</evidence>
<organism evidence="8 9">
    <name type="scientific">Pseudonocardia eucalypti</name>
    <dbReference type="NCBI Taxonomy" id="648755"/>
    <lineage>
        <taxon>Bacteria</taxon>
        <taxon>Bacillati</taxon>
        <taxon>Actinomycetota</taxon>
        <taxon>Actinomycetes</taxon>
        <taxon>Pseudonocardiales</taxon>
        <taxon>Pseudonocardiaceae</taxon>
        <taxon>Pseudonocardia</taxon>
    </lineage>
</organism>
<evidence type="ECO:0000259" key="7">
    <source>
        <dbReference type="Pfam" id="PF03460"/>
    </source>
</evidence>
<dbReference type="InterPro" id="IPR036136">
    <property type="entry name" value="Nit/Sulf_reduc_fer-like_dom_sf"/>
</dbReference>
<keyword evidence="3" id="KW-0479">Metal-binding</keyword>
<keyword evidence="1" id="KW-0004">4Fe-4S</keyword>
<comment type="caution">
    <text evidence="8">The sequence shown here is derived from an EMBL/GenBank/DDBJ whole genome shotgun (WGS) entry which is preliminary data.</text>
</comment>
<keyword evidence="5" id="KW-0408">Iron</keyword>
<dbReference type="SUPFAM" id="SSF56014">
    <property type="entry name" value="Nitrite and sulphite reductase 4Fe-4S domain-like"/>
    <property type="match status" value="2"/>
</dbReference>
<evidence type="ECO:0000256" key="6">
    <source>
        <dbReference type="ARBA" id="ARBA00023014"/>
    </source>
</evidence>
<keyword evidence="6" id="KW-0411">Iron-sulfur</keyword>